<dbReference type="Proteomes" id="UP000507954">
    <property type="component" value="Unassembled WGS sequence"/>
</dbReference>
<evidence type="ECO:0000256" key="1">
    <source>
        <dbReference type="SAM" id="Phobius"/>
    </source>
</evidence>
<keyword evidence="1" id="KW-1133">Transmembrane helix</keyword>
<protein>
    <submittedName>
        <fullName evidence="2">Lipopolysaccharide biosynthesis protein</fullName>
    </submittedName>
</protein>
<proteinExistence type="predicted"/>
<feature type="transmembrane region" description="Helical" evidence="1">
    <location>
        <begin position="421"/>
        <end position="443"/>
    </location>
</feature>
<dbReference type="EMBL" id="CABFNB010000125">
    <property type="protein sequence ID" value="VTZ64361.1"/>
    <property type="molecule type" value="Genomic_DNA"/>
</dbReference>
<feature type="transmembrane region" description="Helical" evidence="1">
    <location>
        <begin position="21"/>
        <end position="40"/>
    </location>
</feature>
<name>A0A508X602_9HYPH</name>
<keyword evidence="1" id="KW-0472">Membrane</keyword>
<sequence length="520" mass="57596">MMMNGADARFYFSILLRRLPYLVAIVGSVIALTVIVASILPPRYRASAKILVEAPQIPVELARSTVPIQAAQQLQIIRQQITTRDDLLALADMLDIYGKEEDELSKDDIVDNMRSRITFEELALSAPYGDTGASVASVSFTAADPDLAARVANELVDFILLKQQQQRTSRAADTVKFFDQAVARLGTDLSRAELEILRYKNEHADTLPESLDFRRSQQTGQQQRWITLEREESDLRAKRSTLVESYVLGGQAPDGKAATPEQLALQELTRALAEQRAIFSENSPNIMALRGRIASLQATLRTTQTSEASSAQDRVARSPLDQQLAYIDERLRAIVGEKAAITDRIDELSKSISATPESETVLYSFERDRANLQSQYNTAIARRAEAIIGQQIERRSDGSSFSVLERATAPEMAESPNRRRIVLLGALAGTALSVAFIGLLEFFNAAIRRPNELARLLDRQPLATIPYISTVAEVRSRIRRTVAAVLAAAAAPAALIVVHQFYMPLPIAFQNLYRWLTTLA</sequence>
<evidence type="ECO:0000313" key="2">
    <source>
        <dbReference type="EMBL" id="VTZ64361.1"/>
    </source>
</evidence>
<keyword evidence="1" id="KW-0812">Transmembrane</keyword>
<dbReference type="PANTHER" id="PTHR32309">
    <property type="entry name" value="TYROSINE-PROTEIN KINASE"/>
    <property type="match status" value="1"/>
</dbReference>
<accession>A0A508X602</accession>
<dbReference type="PANTHER" id="PTHR32309:SF31">
    <property type="entry name" value="CAPSULAR EXOPOLYSACCHARIDE FAMILY"/>
    <property type="match status" value="1"/>
</dbReference>
<dbReference type="InterPro" id="IPR050445">
    <property type="entry name" value="Bact_polysacc_biosynth/exp"/>
</dbReference>
<gene>
    <name evidence="2" type="ORF">EMEDMD4_570241</name>
</gene>
<reference evidence="2" key="1">
    <citation type="submission" date="2019-06" db="EMBL/GenBank/DDBJ databases">
        <authorList>
            <person name="Le Quere A."/>
            <person name="Colella S."/>
        </authorList>
    </citation>
    <scope>NUCLEOTIDE SEQUENCE</scope>
    <source>
        <strain evidence="2">EmedicaeMD41</strain>
    </source>
</reference>
<dbReference type="AlphaFoldDB" id="A0A508X602"/>
<feature type="transmembrane region" description="Helical" evidence="1">
    <location>
        <begin position="482"/>
        <end position="502"/>
    </location>
</feature>
<organism evidence="2">
    <name type="scientific">Sinorhizobium medicae</name>
    <dbReference type="NCBI Taxonomy" id="110321"/>
    <lineage>
        <taxon>Bacteria</taxon>
        <taxon>Pseudomonadati</taxon>
        <taxon>Pseudomonadota</taxon>
        <taxon>Alphaproteobacteria</taxon>
        <taxon>Hyphomicrobiales</taxon>
        <taxon>Rhizobiaceae</taxon>
        <taxon>Sinorhizobium/Ensifer group</taxon>
        <taxon>Sinorhizobium</taxon>
    </lineage>
</organism>